<evidence type="ECO:0000256" key="5">
    <source>
        <dbReference type="ARBA" id="ARBA00022660"/>
    </source>
</evidence>
<dbReference type="InterPro" id="IPR009866">
    <property type="entry name" value="NADH_UbQ_OxRdtase_NDUFB4_su"/>
</dbReference>
<dbReference type="AlphaFoldDB" id="A0A0L7KQB4"/>
<reference evidence="15 16" key="1">
    <citation type="journal article" date="2015" name="Genome Biol. Evol.">
        <title>The genome of winter moth (Operophtera brumata) provides a genomic perspective on sexual dimorphism and phenology.</title>
        <authorList>
            <person name="Derks M.F."/>
            <person name="Smit S."/>
            <person name="Salis L."/>
            <person name="Schijlen E."/>
            <person name="Bossers A."/>
            <person name="Mateman C."/>
            <person name="Pijl A.S."/>
            <person name="de Ridder D."/>
            <person name="Groenen M.A."/>
            <person name="Visser M.E."/>
            <person name="Megens H.J."/>
        </authorList>
    </citation>
    <scope>NUCLEOTIDE SEQUENCE [LARGE SCALE GENOMIC DNA]</scope>
    <source>
        <strain evidence="15">WM2013NL</strain>
        <tissue evidence="15">Head and thorax</tissue>
    </source>
</reference>
<protein>
    <recommendedName>
        <fullName evidence="3">NADH dehydrogenase [ubiquinone] 1 beta subcomplex subunit 4</fullName>
    </recommendedName>
    <alternativeName>
        <fullName evidence="12">Complex I-B15</fullName>
    </alternativeName>
    <alternativeName>
        <fullName evidence="13">NADH-ubiquinone oxidoreductase B15 subunit</fullName>
    </alternativeName>
</protein>
<evidence type="ECO:0000256" key="3">
    <source>
        <dbReference type="ARBA" id="ARBA00018681"/>
    </source>
</evidence>
<feature type="non-terminal residue" evidence="15">
    <location>
        <position position="114"/>
    </location>
</feature>
<accession>A0A0L7KQB4</accession>
<evidence type="ECO:0000256" key="12">
    <source>
        <dbReference type="ARBA" id="ARBA00030212"/>
    </source>
</evidence>
<keyword evidence="16" id="KW-1185">Reference proteome</keyword>
<evidence type="ECO:0000256" key="9">
    <source>
        <dbReference type="ARBA" id="ARBA00022989"/>
    </source>
</evidence>
<evidence type="ECO:0000256" key="13">
    <source>
        <dbReference type="ARBA" id="ARBA00030987"/>
    </source>
</evidence>
<keyword evidence="5" id="KW-0679">Respiratory chain</keyword>
<keyword evidence="4" id="KW-0813">Transport</keyword>
<dbReference type="Proteomes" id="UP000037510">
    <property type="component" value="Unassembled WGS sequence"/>
</dbReference>
<comment type="subcellular location">
    <subcellularLocation>
        <location evidence="1">Mitochondrion inner membrane</location>
        <topology evidence="1">Single-pass membrane protein</topology>
    </subcellularLocation>
</comment>
<keyword evidence="6 14" id="KW-0812">Transmembrane</keyword>
<sequence>MYTDGYGFSDVECKIIMAQIERRAKLRKEFLRLRSDPCQHASQAGYVFDPALQRFMSMKVSQLDFFRPNARTIRFGVFAVILPMLSYGLLIWNQRSQIERDIRCGKIKYRDRLF</sequence>
<evidence type="ECO:0000256" key="6">
    <source>
        <dbReference type="ARBA" id="ARBA00022692"/>
    </source>
</evidence>
<gene>
    <name evidence="15" type="ORF">OBRU01_23003</name>
</gene>
<evidence type="ECO:0000313" key="15">
    <source>
        <dbReference type="EMBL" id="KOB65261.1"/>
    </source>
</evidence>
<dbReference type="PANTHER" id="PTHR15469:SF0">
    <property type="entry name" value="NADH DEHYDROGENASE [UBIQUINONE] 1 BETA SUBCOMPLEX SUBUNIT 4"/>
    <property type="match status" value="1"/>
</dbReference>
<dbReference type="Pfam" id="PF07225">
    <property type="entry name" value="NDUF_B4"/>
    <property type="match status" value="1"/>
</dbReference>
<proteinExistence type="inferred from homology"/>
<dbReference type="EMBL" id="JTDY01007372">
    <property type="protein sequence ID" value="KOB65261.1"/>
    <property type="molecule type" value="Genomic_DNA"/>
</dbReference>
<name>A0A0L7KQB4_OPEBR</name>
<keyword evidence="8" id="KW-0249">Electron transport</keyword>
<evidence type="ECO:0000313" key="16">
    <source>
        <dbReference type="Proteomes" id="UP000037510"/>
    </source>
</evidence>
<keyword evidence="9 14" id="KW-1133">Transmembrane helix</keyword>
<dbReference type="GO" id="GO:0005743">
    <property type="term" value="C:mitochondrial inner membrane"/>
    <property type="evidence" value="ECO:0007669"/>
    <property type="project" value="UniProtKB-SubCell"/>
</dbReference>
<evidence type="ECO:0000256" key="11">
    <source>
        <dbReference type="ARBA" id="ARBA00023136"/>
    </source>
</evidence>
<comment type="similarity">
    <text evidence="2">Belongs to the complex I NDUFB4 subunit family.</text>
</comment>
<keyword evidence="10" id="KW-0496">Mitochondrion</keyword>
<evidence type="ECO:0000256" key="7">
    <source>
        <dbReference type="ARBA" id="ARBA00022792"/>
    </source>
</evidence>
<dbReference type="STRING" id="104452.A0A0L7KQB4"/>
<comment type="caution">
    <text evidence="15">The sequence shown here is derived from an EMBL/GenBank/DDBJ whole genome shotgun (WGS) entry which is preliminary data.</text>
</comment>
<evidence type="ECO:0000256" key="14">
    <source>
        <dbReference type="SAM" id="Phobius"/>
    </source>
</evidence>
<evidence type="ECO:0000256" key="4">
    <source>
        <dbReference type="ARBA" id="ARBA00022448"/>
    </source>
</evidence>
<keyword evidence="11 14" id="KW-0472">Membrane</keyword>
<evidence type="ECO:0000256" key="2">
    <source>
        <dbReference type="ARBA" id="ARBA00007260"/>
    </source>
</evidence>
<evidence type="ECO:0000256" key="10">
    <source>
        <dbReference type="ARBA" id="ARBA00023128"/>
    </source>
</evidence>
<keyword evidence="7" id="KW-0999">Mitochondrion inner membrane</keyword>
<evidence type="ECO:0000256" key="1">
    <source>
        <dbReference type="ARBA" id="ARBA00004434"/>
    </source>
</evidence>
<evidence type="ECO:0000256" key="8">
    <source>
        <dbReference type="ARBA" id="ARBA00022982"/>
    </source>
</evidence>
<dbReference type="PANTHER" id="PTHR15469">
    <property type="entry name" value="NADH-UBIQUINONE OXIDOREDUCTASE B15 SUBUNIT"/>
    <property type="match status" value="1"/>
</dbReference>
<organism evidence="15 16">
    <name type="scientific">Operophtera brumata</name>
    <name type="common">Winter moth</name>
    <name type="synonym">Phalaena brumata</name>
    <dbReference type="NCBI Taxonomy" id="104452"/>
    <lineage>
        <taxon>Eukaryota</taxon>
        <taxon>Metazoa</taxon>
        <taxon>Ecdysozoa</taxon>
        <taxon>Arthropoda</taxon>
        <taxon>Hexapoda</taxon>
        <taxon>Insecta</taxon>
        <taxon>Pterygota</taxon>
        <taxon>Neoptera</taxon>
        <taxon>Endopterygota</taxon>
        <taxon>Lepidoptera</taxon>
        <taxon>Glossata</taxon>
        <taxon>Ditrysia</taxon>
        <taxon>Geometroidea</taxon>
        <taxon>Geometridae</taxon>
        <taxon>Larentiinae</taxon>
        <taxon>Operophtera</taxon>
    </lineage>
</organism>
<feature type="transmembrane region" description="Helical" evidence="14">
    <location>
        <begin position="73"/>
        <end position="93"/>
    </location>
</feature>